<keyword evidence="3" id="KW-0133">Cell shape</keyword>
<dbReference type="EMBL" id="CAEZSV010000155">
    <property type="protein sequence ID" value="CAB4557188.1"/>
    <property type="molecule type" value="Genomic_DNA"/>
</dbReference>
<organism evidence="7">
    <name type="scientific">freshwater metagenome</name>
    <dbReference type="NCBI Taxonomy" id="449393"/>
    <lineage>
        <taxon>unclassified sequences</taxon>
        <taxon>metagenomes</taxon>
        <taxon>ecological metagenomes</taxon>
    </lineage>
</organism>
<dbReference type="CDD" id="cd14686">
    <property type="entry name" value="bZIP"/>
    <property type="match status" value="1"/>
</dbReference>
<dbReference type="InterPro" id="IPR007221">
    <property type="entry name" value="MreC"/>
</dbReference>
<dbReference type="PIRSF" id="PIRSF038471">
    <property type="entry name" value="MreC"/>
    <property type="match status" value="1"/>
</dbReference>
<proteinExistence type="inferred from homology"/>
<dbReference type="PANTHER" id="PTHR34138:SF1">
    <property type="entry name" value="CELL SHAPE-DETERMINING PROTEIN MREC"/>
    <property type="match status" value="1"/>
</dbReference>
<gene>
    <name evidence="7" type="ORF">UFOPK1506_00832</name>
</gene>
<evidence type="ECO:0000256" key="2">
    <source>
        <dbReference type="ARBA" id="ARBA00013855"/>
    </source>
</evidence>
<comment type="similarity">
    <text evidence="1">Belongs to the MreC family.</text>
</comment>
<dbReference type="GO" id="GO:0008360">
    <property type="term" value="P:regulation of cell shape"/>
    <property type="evidence" value="ECO:0007669"/>
    <property type="project" value="UniProtKB-KW"/>
</dbReference>
<evidence type="ECO:0000256" key="3">
    <source>
        <dbReference type="ARBA" id="ARBA00022960"/>
    </source>
</evidence>
<evidence type="ECO:0000256" key="1">
    <source>
        <dbReference type="ARBA" id="ARBA00009369"/>
    </source>
</evidence>
<evidence type="ECO:0000313" key="7">
    <source>
        <dbReference type="EMBL" id="CAB4557188.1"/>
    </source>
</evidence>
<dbReference type="InterPro" id="IPR042175">
    <property type="entry name" value="Cell/Rod_MreC_2"/>
</dbReference>
<accession>A0A6J6D676</accession>
<name>A0A6J6D676_9ZZZZ</name>
<feature type="domain" description="Rod shape-determining protein MreC beta-barrel core" evidence="6">
    <location>
        <begin position="127"/>
        <end position="270"/>
    </location>
</feature>
<dbReference type="AlphaFoldDB" id="A0A6J6D676"/>
<dbReference type="PANTHER" id="PTHR34138">
    <property type="entry name" value="CELL SHAPE-DETERMINING PROTEIN MREC"/>
    <property type="match status" value="1"/>
</dbReference>
<dbReference type="InterPro" id="IPR042177">
    <property type="entry name" value="Cell/Rod_1"/>
</dbReference>
<protein>
    <recommendedName>
        <fullName evidence="2">Cell shape-determining protein MreC</fullName>
    </recommendedName>
    <alternativeName>
        <fullName evidence="4">Cell shape protein MreC</fullName>
    </alternativeName>
</protein>
<reference evidence="7" key="1">
    <citation type="submission" date="2020-05" db="EMBL/GenBank/DDBJ databases">
        <authorList>
            <person name="Chiriac C."/>
            <person name="Salcher M."/>
            <person name="Ghai R."/>
            <person name="Kavagutti S V."/>
        </authorList>
    </citation>
    <scope>NUCLEOTIDE SEQUENCE</scope>
</reference>
<feature type="coiled-coil region" evidence="5">
    <location>
        <begin position="69"/>
        <end position="96"/>
    </location>
</feature>
<dbReference type="Gene3D" id="2.40.10.350">
    <property type="entry name" value="Rod shape-determining protein MreC, domain 2"/>
    <property type="match status" value="1"/>
</dbReference>
<evidence type="ECO:0000259" key="6">
    <source>
        <dbReference type="Pfam" id="PF04085"/>
    </source>
</evidence>
<dbReference type="Pfam" id="PF04085">
    <property type="entry name" value="MreC"/>
    <property type="match status" value="1"/>
</dbReference>
<dbReference type="InterPro" id="IPR055342">
    <property type="entry name" value="MreC_beta-barrel_core"/>
</dbReference>
<sequence length="315" mass="33409">MATPDKSRSRFFLIALLVTALIIVTLDLRGSVPGQTFRGVTKSVLAPIQSFFRFFYDPVSNFVSDAANLGRTSQKIEELEAKNAQLEERLSRFNVLSREVKQLKEVLDLAGAGRYKSVPARVISAGSAAGFSRTVELDIGARDGVSTDMTVIAGAGLVGRVISVSAETCIALLLDDETFKAGIRMEGSGILGVVTGTGNDELSLTLFDSASTLKVGDRLVARGSSNSRPFVPGVPVGTVVAVDQNSGTLTKTALVKPFVRLNSLEVVAVVTGKVRVNPRDALLPPAPRPTPTPTVTIYITPSPEPSPTKSKKVNQ</sequence>
<dbReference type="Gene3D" id="2.40.10.340">
    <property type="entry name" value="Rod shape-determining protein MreC, domain 1"/>
    <property type="match status" value="1"/>
</dbReference>
<keyword evidence="5" id="KW-0175">Coiled coil</keyword>
<evidence type="ECO:0000256" key="4">
    <source>
        <dbReference type="ARBA" id="ARBA00032089"/>
    </source>
</evidence>
<dbReference type="NCBIfam" id="TIGR00219">
    <property type="entry name" value="mreC"/>
    <property type="match status" value="1"/>
</dbReference>
<evidence type="ECO:0000256" key="5">
    <source>
        <dbReference type="SAM" id="Coils"/>
    </source>
</evidence>
<dbReference type="GO" id="GO:0005886">
    <property type="term" value="C:plasma membrane"/>
    <property type="evidence" value="ECO:0007669"/>
    <property type="project" value="TreeGrafter"/>
</dbReference>